<gene>
    <name evidence="2" type="ORF">H1R20_g10449</name>
</gene>
<protein>
    <recommendedName>
        <fullName evidence="1">G domain-containing protein</fullName>
    </recommendedName>
</protein>
<dbReference type="Pfam" id="PF01926">
    <property type="entry name" value="MMR_HSR1"/>
    <property type="match status" value="1"/>
</dbReference>
<dbReference type="InterPro" id="IPR006073">
    <property type="entry name" value="GTP-bd"/>
</dbReference>
<feature type="domain" description="G" evidence="1">
    <location>
        <begin position="26"/>
        <end position="109"/>
    </location>
</feature>
<dbReference type="GO" id="GO:0005525">
    <property type="term" value="F:GTP binding"/>
    <property type="evidence" value="ECO:0007669"/>
    <property type="project" value="InterPro"/>
</dbReference>
<dbReference type="AlphaFoldDB" id="A0A9W8J5D6"/>
<keyword evidence="3" id="KW-1185">Reference proteome</keyword>
<name>A0A9W8J5D6_9AGAR</name>
<dbReference type="SUPFAM" id="SSF52540">
    <property type="entry name" value="P-loop containing nucleoside triphosphate hydrolases"/>
    <property type="match status" value="1"/>
</dbReference>
<feature type="non-terminal residue" evidence="2">
    <location>
        <position position="227"/>
    </location>
</feature>
<dbReference type="CDD" id="cd00882">
    <property type="entry name" value="Ras_like_GTPase"/>
    <property type="match status" value="1"/>
</dbReference>
<organism evidence="2 3">
    <name type="scientific">Candolleomyces eurysporus</name>
    <dbReference type="NCBI Taxonomy" id="2828524"/>
    <lineage>
        <taxon>Eukaryota</taxon>
        <taxon>Fungi</taxon>
        <taxon>Dikarya</taxon>
        <taxon>Basidiomycota</taxon>
        <taxon>Agaricomycotina</taxon>
        <taxon>Agaricomycetes</taxon>
        <taxon>Agaricomycetidae</taxon>
        <taxon>Agaricales</taxon>
        <taxon>Agaricineae</taxon>
        <taxon>Psathyrellaceae</taxon>
        <taxon>Candolleomyces</taxon>
    </lineage>
</organism>
<accession>A0A9W8J5D6</accession>
<dbReference type="Proteomes" id="UP001140091">
    <property type="component" value="Unassembled WGS sequence"/>
</dbReference>
<evidence type="ECO:0000313" key="2">
    <source>
        <dbReference type="EMBL" id="KAJ2926624.1"/>
    </source>
</evidence>
<sequence>MENIRKPNDVFVYKDQARRDDILIPVMGPTGVGKSSFINNIFKKLGSSQPAETSDGFASCTTTVADYRIKVPSNVANRYPFARGTYLVLVDTPGFDNVSVSDTEILRRLAVWLAWAYDADMKENSMARLYNSLDSAWEIIEAILKRMEDSGVVLALQRQLVDQGKSLPQTGAAKALRAKISRLSESEHSSTDSNEARRKRLEALAKEAKELKIPLSKRIQGFFGIYG</sequence>
<evidence type="ECO:0000259" key="1">
    <source>
        <dbReference type="Pfam" id="PF01926"/>
    </source>
</evidence>
<dbReference type="EMBL" id="JANBPK010001051">
    <property type="protein sequence ID" value="KAJ2926624.1"/>
    <property type="molecule type" value="Genomic_DNA"/>
</dbReference>
<reference evidence="2" key="1">
    <citation type="submission" date="2022-06" db="EMBL/GenBank/DDBJ databases">
        <title>Genome Sequence of Candolleomyces eurysporus.</title>
        <authorList>
            <person name="Buettner E."/>
        </authorList>
    </citation>
    <scope>NUCLEOTIDE SEQUENCE</scope>
    <source>
        <strain evidence="2">VTCC 930004</strain>
    </source>
</reference>
<comment type="caution">
    <text evidence="2">The sequence shown here is derived from an EMBL/GenBank/DDBJ whole genome shotgun (WGS) entry which is preliminary data.</text>
</comment>
<proteinExistence type="predicted"/>
<dbReference type="Gene3D" id="3.40.50.300">
    <property type="entry name" value="P-loop containing nucleotide triphosphate hydrolases"/>
    <property type="match status" value="1"/>
</dbReference>
<dbReference type="InterPro" id="IPR027417">
    <property type="entry name" value="P-loop_NTPase"/>
</dbReference>
<evidence type="ECO:0000313" key="3">
    <source>
        <dbReference type="Proteomes" id="UP001140091"/>
    </source>
</evidence>
<dbReference type="OrthoDB" id="8954335at2759"/>